<dbReference type="FunFam" id="1.20.1440.340:FF:000002">
    <property type="entry name" value="Galactokinase"/>
    <property type="match status" value="1"/>
</dbReference>
<dbReference type="Pfam" id="PF00288">
    <property type="entry name" value="GHMP_kinases_N"/>
    <property type="match status" value="1"/>
</dbReference>
<dbReference type="Proteomes" id="UP001497516">
    <property type="component" value="Chromosome 6"/>
</dbReference>
<dbReference type="PRINTS" id="PR00473">
    <property type="entry name" value="GALCTOKINASE"/>
</dbReference>
<dbReference type="PROSITE" id="PS00627">
    <property type="entry name" value="GHMP_KINASES_ATP"/>
    <property type="match status" value="1"/>
</dbReference>
<dbReference type="InterPro" id="IPR020568">
    <property type="entry name" value="Ribosomal_Su5_D2-typ_SF"/>
</dbReference>
<dbReference type="GO" id="GO:0005524">
    <property type="term" value="F:ATP binding"/>
    <property type="evidence" value="ECO:0007669"/>
    <property type="project" value="UniProtKB-KW"/>
</dbReference>
<comment type="similarity">
    <text evidence="1">Belongs to the GHMP kinase family. GalK subfamily.</text>
</comment>
<dbReference type="InterPro" id="IPR019539">
    <property type="entry name" value="GalKase_N"/>
</dbReference>
<dbReference type="Gene3D" id="3.30.230.10">
    <property type="match status" value="1"/>
</dbReference>
<evidence type="ECO:0000256" key="2">
    <source>
        <dbReference type="ARBA" id="ARBA00022679"/>
    </source>
</evidence>
<dbReference type="InterPro" id="IPR014721">
    <property type="entry name" value="Ribsml_uS5_D2-typ_fold_subgr"/>
</dbReference>
<dbReference type="PIRSF" id="PIRSF000530">
    <property type="entry name" value="Galactokinase"/>
    <property type="match status" value="1"/>
</dbReference>
<dbReference type="Gene3D" id="3.30.70.3170">
    <property type="match status" value="1"/>
</dbReference>
<dbReference type="Pfam" id="PF08544">
    <property type="entry name" value="GHMP_kinases_C"/>
    <property type="match status" value="1"/>
</dbReference>
<evidence type="ECO:0008006" key="11">
    <source>
        <dbReference type="Google" id="ProtNLM"/>
    </source>
</evidence>
<dbReference type="AlphaFoldDB" id="A0AAV2FGR1"/>
<protein>
    <recommendedName>
        <fullName evidence="11">Galactokinase</fullName>
    </recommendedName>
</protein>
<dbReference type="PANTHER" id="PTHR10457">
    <property type="entry name" value="MEVALONATE KINASE/GALACTOKINASE"/>
    <property type="match status" value="1"/>
</dbReference>
<dbReference type="FunFam" id="3.30.230.10:FF:000046">
    <property type="entry name" value="galactokinase-like isoform X1"/>
    <property type="match status" value="1"/>
</dbReference>
<name>A0AAV2FGR1_9ROSI</name>
<dbReference type="SUPFAM" id="SSF54211">
    <property type="entry name" value="Ribosomal protein S5 domain 2-like"/>
    <property type="match status" value="1"/>
</dbReference>
<dbReference type="PROSITE" id="PS00106">
    <property type="entry name" value="GALACTOKINASE"/>
    <property type="match status" value="1"/>
</dbReference>
<evidence type="ECO:0000256" key="3">
    <source>
        <dbReference type="ARBA" id="ARBA00022741"/>
    </source>
</evidence>
<feature type="domain" description="GHMP kinase N-terminal" evidence="6">
    <location>
        <begin position="146"/>
        <end position="222"/>
    </location>
</feature>
<keyword evidence="4" id="KW-0418">Kinase</keyword>
<dbReference type="GO" id="GO:0006012">
    <property type="term" value="P:galactose metabolic process"/>
    <property type="evidence" value="ECO:0007669"/>
    <property type="project" value="InterPro"/>
</dbReference>
<accession>A0AAV2FGR1</accession>
<feature type="domain" description="Galactokinase N-terminal" evidence="8">
    <location>
        <begin position="39"/>
        <end position="87"/>
    </location>
</feature>
<evidence type="ECO:0000259" key="8">
    <source>
        <dbReference type="Pfam" id="PF10509"/>
    </source>
</evidence>
<evidence type="ECO:0000259" key="6">
    <source>
        <dbReference type="Pfam" id="PF00288"/>
    </source>
</evidence>
<feature type="domain" description="GHMP kinase C-terminal" evidence="7">
    <location>
        <begin position="397"/>
        <end position="469"/>
    </location>
</feature>
<dbReference type="GO" id="GO:0005829">
    <property type="term" value="C:cytosol"/>
    <property type="evidence" value="ECO:0007669"/>
    <property type="project" value="TreeGrafter"/>
</dbReference>
<dbReference type="InterPro" id="IPR006206">
    <property type="entry name" value="Mevalonate/galactokinase"/>
</dbReference>
<dbReference type="InterPro" id="IPR019741">
    <property type="entry name" value="Galactokinase_CS"/>
</dbReference>
<evidence type="ECO:0000259" key="7">
    <source>
        <dbReference type="Pfam" id="PF08544"/>
    </source>
</evidence>
<evidence type="ECO:0000313" key="9">
    <source>
        <dbReference type="EMBL" id="CAL1397470.1"/>
    </source>
</evidence>
<dbReference type="EMBL" id="OZ034819">
    <property type="protein sequence ID" value="CAL1397470.1"/>
    <property type="molecule type" value="Genomic_DNA"/>
</dbReference>
<dbReference type="InterPro" id="IPR000705">
    <property type="entry name" value="Galactokinase"/>
</dbReference>
<dbReference type="GO" id="GO:0004335">
    <property type="term" value="F:galactokinase activity"/>
    <property type="evidence" value="ECO:0007669"/>
    <property type="project" value="InterPro"/>
</dbReference>
<evidence type="ECO:0000256" key="5">
    <source>
        <dbReference type="ARBA" id="ARBA00022840"/>
    </source>
</evidence>
<keyword evidence="2" id="KW-0808">Transferase</keyword>
<dbReference type="InterPro" id="IPR006204">
    <property type="entry name" value="GHMP_kinase_N_dom"/>
</dbReference>
<dbReference type="Pfam" id="PF10509">
    <property type="entry name" value="GalKase_gal_bdg"/>
    <property type="match status" value="1"/>
</dbReference>
<proteinExistence type="inferred from homology"/>
<gene>
    <name evidence="9" type="ORF">LTRI10_LOCUS37768</name>
</gene>
<keyword evidence="5" id="KW-0067">ATP-binding</keyword>
<evidence type="ECO:0000313" key="10">
    <source>
        <dbReference type="Proteomes" id="UP001497516"/>
    </source>
</evidence>
<dbReference type="PRINTS" id="PR00959">
    <property type="entry name" value="MEVGALKINASE"/>
</dbReference>
<organism evidence="9 10">
    <name type="scientific">Linum trigynum</name>
    <dbReference type="NCBI Taxonomy" id="586398"/>
    <lineage>
        <taxon>Eukaryota</taxon>
        <taxon>Viridiplantae</taxon>
        <taxon>Streptophyta</taxon>
        <taxon>Embryophyta</taxon>
        <taxon>Tracheophyta</taxon>
        <taxon>Spermatophyta</taxon>
        <taxon>Magnoliopsida</taxon>
        <taxon>eudicotyledons</taxon>
        <taxon>Gunneridae</taxon>
        <taxon>Pentapetalae</taxon>
        <taxon>rosids</taxon>
        <taxon>fabids</taxon>
        <taxon>Malpighiales</taxon>
        <taxon>Linaceae</taxon>
        <taxon>Linum</taxon>
    </lineage>
</organism>
<dbReference type="InterPro" id="IPR006203">
    <property type="entry name" value="GHMP_knse_ATP-bd_CS"/>
</dbReference>
<evidence type="ECO:0000256" key="1">
    <source>
        <dbReference type="ARBA" id="ARBA00006566"/>
    </source>
</evidence>
<keyword evidence="3" id="KW-0547">Nucleotide-binding</keyword>
<dbReference type="NCBIfam" id="TIGR00131">
    <property type="entry name" value="gal_kin"/>
    <property type="match status" value="1"/>
</dbReference>
<dbReference type="InterPro" id="IPR013750">
    <property type="entry name" value="GHMP_kinase_C_dom"/>
</dbReference>
<dbReference type="SUPFAM" id="SSF55060">
    <property type="entry name" value="GHMP Kinase, C-terminal domain"/>
    <property type="match status" value="1"/>
</dbReference>
<keyword evidence="10" id="KW-1185">Reference proteome</keyword>
<dbReference type="PANTHER" id="PTHR10457:SF7">
    <property type="entry name" value="GALACTOKINASE-RELATED"/>
    <property type="match status" value="1"/>
</dbReference>
<sequence length="501" mass="54670">MAAKHDELPVPIFSSLDPVYGGDSQLEEAQFRFDKLKSKFLQVFGHPPDLYARAPGRVNLIGEHIDYEGYSVLPMAIRQDTIVAIRKRSPSEAEKLLRIANVNEEKYATCTYPADPNQEIDLKHHRWGHYFICGYKGYHEYAKTKGIDVGVPVGLDVMIDGTVPTGSGLSSSAAFVCSATIAIMAAFGVSIPKKEVAQLTCDCERHIGTQSGGMDQAISVMAKAGFAELIDFNPVRATDVHLPDGGTFVIAHSLAESEKAVTAATNYNNRVVECRLASIILGIKLGMKPEEARSKVKTLSDVEGLCVSFAGKRGSSDPVITVKEFLKEEPYTTEEIEKITGEKLTTTFGSSASSLEVLKAAKNFKLHQRAAHVYSEAKRVHTFKDTVVANLKDEDKLKKLGELMNDSHHSCSVLYECSCPELEELVKVCRDHGALGARLTGAGWGGCAVALVKEAIVPQFILNLKDKFYQSRIEKGVINKSDLGLYVFASKPSSGAAIFKF</sequence>
<reference evidence="9 10" key="1">
    <citation type="submission" date="2024-04" db="EMBL/GenBank/DDBJ databases">
        <authorList>
            <person name="Fracassetti M."/>
        </authorList>
    </citation>
    <scope>NUCLEOTIDE SEQUENCE [LARGE SCALE GENOMIC DNA]</scope>
</reference>
<dbReference type="Gene3D" id="1.20.1440.340">
    <property type="match status" value="1"/>
</dbReference>
<evidence type="ECO:0000256" key="4">
    <source>
        <dbReference type="ARBA" id="ARBA00022777"/>
    </source>
</evidence>
<dbReference type="InterPro" id="IPR036554">
    <property type="entry name" value="GHMP_kinase_C_sf"/>
</dbReference>